<proteinExistence type="predicted"/>
<dbReference type="Proteomes" id="UP000694427">
    <property type="component" value="Unplaced"/>
</dbReference>
<dbReference type="Ensembl" id="ENSCCRT00010061612.1">
    <property type="protein sequence ID" value="ENSCCRP00010056220.1"/>
    <property type="gene ID" value="ENSCCRG00010023837.1"/>
</dbReference>
<evidence type="ECO:0000313" key="2">
    <source>
        <dbReference type="Proteomes" id="UP000694427"/>
    </source>
</evidence>
<sequence>RLSYYAWNKELIKFHSQCGEEKCRTEAHSTRQQSTAQHNTAKSHVMMHHTARHNIIGWKDIQRCTTNQSTMLELEFRHLSNIGYKITLRLQITLKNTFNSVIKLFVLLKINLVRF</sequence>
<accession>A0A8C1ZS12</accession>
<dbReference type="Proteomes" id="UP000694700">
    <property type="component" value="Unplaced"/>
</dbReference>
<name>A0A8C1ZS12_CYPCA</name>
<evidence type="ECO:0000313" key="3">
    <source>
        <dbReference type="Proteomes" id="UP000694700"/>
    </source>
</evidence>
<organism evidence="1 3">
    <name type="scientific">Cyprinus carpio</name>
    <name type="common">Common carp</name>
    <dbReference type="NCBI Taxonomy" id="7962"/>
    <lineage>
        <taxon>Eukaryota</taxon>
        <taxon>Metazoa</taxon>
        <taxon>Chordata</taxon>
        <taxon>Craniata</taxon>
        <taxon>Vertebrata</taxon>
        <taxon>Euteleostomi</taxon>
        <taxon>Actinopterygii</taxon>
        <taxon>Neopterygii</taxon>
        <taxon>Teleostei</taxon>
        <taxon>Ostariophysi</taxon>
        <taxon>Cypriniformes</taxon>
        <taxon>Cyprinidae</taxon>
        <taxon>Cyprininae</taxon>
        <taxon>Cyprinus</taxon>
    </lineage>
</organism>
<dbReference type="Ensembl" id="ENSCCRT00015097647.1">
    <property type="protein sequence ID" value="ENSCCRP00015094580.1"/>
    <property type="gene ID" value="ENSCCRG00015038146.1"/>
</dbReference>
<dbReference type="AlphaFoldDB" id="A0A8C1ZS12"/>
<reference evidence="1" key="1">
    <citation type="submission" date="2025-05" db="UniProtKB">
        <authorList>
            <consortium name="Ensembl"/>
        </authorList>
    </citation>
    <scope>IDENTIFICATION</scope>
</reference>
<evidence type="ECO:0000313" key="1">
    <source>
        <dbReference type="Ensembl" id="ENSCCRP00015094580.1"/>
    </source>
</evidence>
<protein>
    <submittedName>
        <fullName evidence="1">Uncharacterized protein</fullName>
    </submittedName>
</protein>
<keyword evidence="2" id="KW-1185">Reference proteome</keyword>